<keyword evidence="3" id="KW-1185">Reference proteome</keyword>
<accession>A0ABP7DD35</accession>
<organism evidence="2 3">
    <name type="scientific">Nonomuraea antimicrobica</name>
    <dbReference type="NCBI Taxonomy" id="561173"/>
    <lineage>
        <taxon>Bacteria</taxon>
        <taxon>Bacillati</taxon>
        <taxon>Actinomycetota</taxon>
        <taxon>Actinomycetes</taxon>
        <taxon>Streptosporangiales</taxon>
        <taxon>Streptosporangiaceae</taxon>
        <taxon>Nonomuraea</taxon>
    </lineage>
</organism>
<keyword evidence="1" id="KW-0732">Signal</keyword>
<name>A0ABP7DD35_9ACTN</name>
<protein>
    <recommendedName>
        <fullName evidence="4">Peptidase inhibitor family I36</fullName>
    </recommendedName>
</protein>
<dbReference type="Proteomes" id="UP001500902">
    <property type="component" value="Unassembled WGS sequence"/>
</dbReference>
<evidence type="ECO:0000313" key="3">
    <source>
        <dbReference type="Proteomes" id="UP001500902"/>
    </source>
</evidence>
<evidence type="ECO:0008006" key="4">
    <source>
        <dbReference type="Google" id="ProtNLM"/>
    </source>
</evidence>
<reference evidence="3" key="1">
    <citation type="journal article" date="2019" name="Int. J. Syst. Evol. Microbiol.">
        <title>The Global Catalogue of Microorganisms (GCM) 10K type strain sequencing project: providing services to taxonomists for standard genome sequencing and annotation.</title>
        <authorList>
            <consortium name="The Broad Institute Genomics Platform"/>
            <consortium name="The Broad Institute Genome Sequencing Center for Infectious Disease"/>
            <person name="Wu L."/>
            <person name="Ma J."/>
        </authorList>
    </citation>
    <scope>NUCLEOTIDE SEQUENCE [LARGE SCALE GENOMIC DNA]</scope>
    <source>
        <strain evidence="3">JCM 16904</strain>
    </source>
</reference>
<feature type="signal peptide" evidence="1">
    <location>
        <begin position="1"/>
        <end position="30"/>
    </location>
</feature>
<feature type="chain" id="PRO_5046139317" description="Peptidase inhibitor family I36" evidence="1">
    <location>
        <begin position="31"/>
        <end position="152"/>
    </location>
</feature>
<proteinExistence type="predicted"/>
<comment type="caution">
    <text evidence="2">The sequence shown here is derived from an EMBL/GenBank/DDBJ whole genome shotgun (WGS) entry which is preliminary data.</text>
</comment>
<evidence type="ECO:0000313" key="2">
    <source>
        <dbReference type="EMBL" id="GAA3703926.1"/>
    </source>
</evidence>
<gene>
    <name evidence="2" type="ORF">GCM10022224_081960</name>
</gene>
<evidence type="ECO:0000256" key="1">
    <source>
        <dbReference type="SAM" id="SignalP"/>
    </source>
</evidence>
<dbReference type="EMBL" id="BAAAZP010000178">
    <property type="protein sequence ID" value="GAA3703926.1"/>
    <property type="molecule type" value="Genomic_DNA"/>
</dbReference>
<sequence length="152" mass="16610">MQTTRRLSTGLAISMIAMGAVLVTPQAASASPGFLYTKYSSTCKQGAAGDSYETSITRYGVGERHIRFAFGVPTGKSTARQLAYNRARVTKICTKGIGPNLWRWRLDYYGISSGKVSRLKIGKHACSRAGTCGKAYDITYGTWRAGWTHEKL</sequence>